<accession>A0A9Q8PHL6</accession>
<dbReference type="EMBL" id="CP090172">
    <property type="protein sequence ID" value="UJO22633.1"/>
    <property type="molecule type" value="Genomic_DNA"/>
</dbReference>
<feature type="region of interest" description="Disordered" evidence="1">
    <location>
        <begin position="88"/>
        <end position="114"/>
    </location>
</feature>
<dbReference type="KEGG" id="ffu:CLAFUR5_12036"/>
<dbReference type="RefSeq" id="XP_047766999.1">
    <property type="nucleotide sequence ID" value="XM_047911184.1"/>
</dbReference>
<organism evidence="2 3">
    <name type="scientific">Passalora fulva</name>
    <name type="common">Tomato leaf mold</name>
    <name type="synonym">Cladosporium fulvum</name>
    <dbReference type="NCBI Taxonomy" id="5499"/>
    <lineage>
        <taxon>Eukaryota</taxon>
        <taxon>Fungi</taxon>
        <taxon>Dikarya</taxon>
        <taxon>Ascomycota</taxon>
        <taxon>Pezizomycotina</taxon>
        <taxon>Dothideomycetes</taxon>
        <taxon>Dothideomycetidae</taxon>
        <taxon>Mycosphaerellales</taxon>
        <taxon>Mycosphaerellaceae</taxon>
        <taxon>Fulvia</taxon>
    </lineage>
</organism>
<feature type="compositionally biased region" description="Acidic residues" evidence="1">
    <location>
        <begin position="90"/>
        <end position="114"/>
    </location>
</feature>
<feature type="compositionally biased region" description="Polar residues" evidence="1">
    <location>
        <begin position="20"/>
        <end position="42"/>
    </location>
</feature>
<gene>
    <name evidence="2" type="ORF">CLAFUR5_12036</name>
</gene>
<evidence type="ECO:0000313" key="2">
    <source>
        <dbReference type="EMBL" id="UJO22633.1"/>
    </source>
</evidence>
<dbReference type="GeneID" id="71991914"/>
<feature type="compositionally biased region" description="Polar residues" evidence="1">
    <location>
        <begin position="1"/>
        <end position="10"/>
    </location>
</feature>
<dbReference type="AlphaFoldDB" id="A0A9Q8PHL6"/>
<proteinExistence type="predicted"/>
<feature type="region of interest" description="Disordered" evidence="1">
    <location>
        <begin position="1"/>
        <end position="72"/>
    </location>
</feature>
<dbReference type="Proteomes" id="UP000756132">
    <property type="component" value="Chromosome 10"/>
</dbReference>
<reference evidence="2" key="1">
    <citation type="submission" date="2021-12" db="EMBL/GenBank/DDBJ databases">
        <authorList>
            <person name="Zaccaron A."/>
            <person name="Stergiopoulos I."/>
        </authorList>
    </citation>
    <scope>NUCLEOTIDE SEQUENCE</scope>
    <source>
        <strain evidence="2">Race5_Kim</strain>
    </source>
</reference>
<name>A0A9Q8PHL6_PASFU</name>
<keyword evidence="3" id="KW-1185">Reference proteome</keyword>
<sequence>MTGDTSTSTVPRAMSKSHPDTATKQPALKSPTQTTPVTSGAPSSTKTLSKVTKKSPEVCAQPRPKRTNAGNWYAKMKPLYENKEMLDQILPEDDDDSNYEGPITEDDYSDDNDG</sequence>
<protein>
    <submittedName>
        <fullName evidence="2">Uncharacterized protein</fullName>
    </submittedName>
</protein>
<evidence type="ECO:0000256" key="1">
    <source>
        <dbReference type="SAM" id="MobiDB-lite"/>
    </source>
</evidence>
<evidence type="ECO:0000313" key="3">
    <source>
        <dbReference type="Proteomes" id="UP000756132"/>
    </source>
</evidence>
<reference evidence="2" key="2">
    <citation type="journal article" date="2022" name="Microb. Genom.">
        <title>A chromosome-scale genome assembly of the tomato pathogen Cladosporium fulvum reveals a compartmentalized genome architecture and the presence of a dispensable chromosome.</title>
        <authorList>
            <person name="Zaccaron A.Z."/>
            <person name="Chen L.H."/>
            <person name="Samaras A."/>
            <person name="Stergiopoulos I."/>
        </authorList>
    </citation>
    <scope>NUCLEOTIDE SEQUENCE</scope>
    <source>
        <strain evidence="2">Race5_Kim</strain>
    </source>
</reference>